<organism evidence="1 2">
    <name type="scientific">Rubellimicrobium mesophilum DSM 19309</name>
    <dbReference type="NCBI Taxonomy" id="442562"/>
    <lineage>
        <taxon>Bacteria</taxon>
        <taxon>Pseudomonadati</taxon>
        <taxon>Pseudomonadota</taxon>
        <taxon>Alphaproteobacteria</taxon>
        <taxon>Rhodobacterales</taxon>
        <taxon>Roseobacteraceae</taxon>
        <taxon>Rubellimicrobium</taxon>
    </lineage>
</organism>
<protein>
    <submittedName>
        <fullName evidence="1">Uncharacterized protein</fullName>
    </submittedName>
</protein>
<dbReference type="AlphaFoldDB" id="A0A017HIC0"/>
<comment type="caution">
    <text evidence="1">The sequence shown here is derived from an EMBL/GenBank/DDBJ whole genome shotgun (WGS) entry which is preliminary data.</text>
</comment>
<dbReference type="Proteomes" id="UP000019666">
    <property type="component" value="Unassembled WGS sequence"/>
</dbReference>
<dbReference type="HOGENOM" id="CLU_1293521_0_0_5"/>
<keyword evidence="2" id="KW-1185">Reference proteome</keyword>
<dbReference type="STRING" id="442562.Rumeso_04416"/>
<dbReference type="EMBL" id="AOSK01000124">
    <property type="protein sequence ID" value="EYD74045.1"/>
    <property type="molecule type" value="Genomic_DNA"/>
</dbReference>
<accession>A0A017HIC0</accession>
<name>A0A017HIC0_9RHOB</name>
<dbReference type="RefSeq" id="WP_037279818.1">
    <property type="nucleotide sequence ID" value="NZ_KK088565.1"/>
</dbReference>
<proteinExistence type="predicted"/>
<reference evidence="1 2" key="1">
    <citation type="submission" date="2013-02" db="EMBL/GenBank/DDBJ databases">
        <authorList>
            <person name="Fiebig A."/>
            <person name="Goeker M."/>
            <person name="Klenk H.-P.P."/>
        </authorList>
    </citation>
    <scope>NUCLEOTIDE SEQUENCE [LARGE SCALE GENOMIC DNA]</scope>
    <source>
        <strain evidence="1 2">DSM 19309</strain>
    </source>
</reference>
<sequence length="213" mass="23675">MIEPAPSFPLDLSHLKVAARSAIRTWAGGEGRMSREIRELGAIDEAFLRRWLGLWMLARSNPTPYRPLLAAELGTVVRPALIAAPEERLPALVSELASGLQAAGATRGLQTSLVSKFAFSLRPEVIVPYDKRARQGLGEMFGRRLPDHDYPAYLAAFHRFADAFSAHLDGTGVTEAMWDDWAPVMSERLFRMRAADKYFMLLGGFPVERMACD</sequence>
<evidence type="ECO:0000313" key="2">
    <source>
        <dbReference type="Proteomes" id="UP000019666"/>
    </source>
</evidence>
<evidence type="ECO:0000313" key="1">
    <source>
        <dbReference type="EMBL" id="EYD74045.1"/>
    </source>
</evidence>
<gene>
    <name evidence="1" type="ORF">Rumeso_04416</name>
</gene>